<evidence type="ECO:0000313" key="3">
    <source>
        <dbReference type="Proteomes" id="UP000027135"/>
    </source>
</evidence>
<protein>
    <submittedName>
        <fullName evidence="2">Uncharacterized protein</fullName>
    </submittedName>
</protein>
<organism evidence="2 3">
    <name type="scientific">Zootermopsis nevadensis</name>
    <name type="common">Dampwood termite</name>
    <dbReference type="NCBI Taxonomy" id="136037"/>
    <lineage>
        <taxon>Eukaryota</taxon>
        <taxon>Metazoa</taxon>
        <taxon>Ecdysozoa</taxon>
        <taxon>Arthropoda</taxon>
        <taxon>Hexapoda</taxon>
        <taxon>Insecta</taxon>
        <taxon>Pterygota</taxon>
        <taxon>Neoptera</taxon>
        <taxon>Polyneoptera</taxon>
        <taxon>Dictyoptera</taxon>
        <taxon>Blattodea</taxon>
        <taxon>Blattoidea</taxon>
        <taxon>Termitoidae</taxon>
        <taxon>Termopsidae</taxon>
        <taxon>Zootermopsis</taxon>
    </lineage>
</organism>
<proteinExistence type="predicted"/>
<gene>
    <name evidence="2" type="ORF">L798_04884</name>
</gene>
<dbReference type="InParanoid" id="A0A067R9Y1"/>
<dbReference type="Proteomes" id="UP000027135">
    <property type="component" value="Unassembled WGS sequence"/>
</dbReference>
<dbReference type="AlphaFoldDB" id="A0A067R9Y1"/>
<sequence>MFLLTRLHGATTLKTLIFRLTAVKTSNPTLEFPSEPKQQNISARTLTLSLQVSQVGKMAALKSKRANQAKSFSPRTSTSSNSPLKKSRPSTASKFSLEYAHPRYS</sequence>
<evidence type="ECO:0000256" key="1">
    <source>
        <dbReference type="SAM" id="MobiDB-lite"/>
    </source>
</evidence>
<evidence type="ECO:0000313" key="2">
    <source>
        <dbReference type="EMBL" id="KDR20497.1"/>
    </source>
</evidence>
<keyword evidence="3" id="KW-1185">Reference proteome</keyword>
<reference evidence="2 3" key="1">
    <citation type="journal article" date="2014" name="Nat. Commun.">
        <title>Molecular traces of alternative social organization in a termite genome.</title>
        <authorList>
            <person name="Terrapon N."/>
            <person name="Li C."/>
            <person name="Robertson H.M."/>
            <person name="Ji L."/>
            <person name="Meng X."/>
            <person name="Booth W."/>
            <person name="Chen Z."/>
            <person name="Childers C.P."/>
            <person name="Glastad K.M."/>
            <person name="Gokhale K."/>
            <person name="Gowin J."/>
            <person name="Gronenberg W."/>
            <person name="Hermansen R.A."/>
            <person name="Hu H."/>
            <person name="Hunt B.G."/>
            <person name="Huylmans A.K."/>
            <person name="Khalil S.M."/>
            <person name="Mitchell R.D."/>
            <person name="Munoz-Torres M.C."/>
            <person name="Mustard J.A."/>
            <person name="Pan H."/>
            <person name="Reese J.T."/>
            <person name="Scharf M.E."/>
            <person name="Sun F."/>
            <person name="Vogel H."/>
            <person name="Xiao J."/>
            <person name="Yang W."/>
            <person name="Yang Z."/>
            <person name="Yang Z."/>
            <person name="Zhou J."/>
            <person name="Zhu J."/>
            <person name="Brent C.S."/>
            <person name="Elsik C.G."/>
            <person name="Goodisman M.A."/>
            <person name="Liberles D.A."/>
            <person name="Roe R.M."/>
            <person name="Vargo E.L."/>
            <person name="Vilcinskas A."/>
            <person name="Wang J."/>
            <person name="Bornberg-Bauer E."/>
            <person name="Korb J."/>
            <person name="Zhang G."/>
            <person name="Liebig J."/>
        </authorList>
    </citation>
    <scope>NUCLEOTIDE SEQUENCE [LARGE SCALE GENOMIC DNA]</scope>
    <source>
        <tissue evidence="2">Whole organism</tissue>
    </source>
</reference>
<feature type="compositionally biased region" description="Low complexity" evidence="1">
    <location>
        <begin position="71"/>
        <end position="83"/>
    </location>
</feature>
<name>A0A067R9Y1_ZOONE</name>
<feature type="region of interest" description="Disordered" evidence="1">
    <location>
        <begin position="62"/>
        <end position="105"/>
    </location>
</feature>
<accession>A0A067R9Y1</accession>
<dbReference type="EMBL" id="KK852601">
    <property type="protein sequence ID" value="KDR20497.1"/>
    <property type="molecule type" value="Genomic_DNA"/>
</dbReference>